<feature type="region of interest" description="Disordered" evidence="1">
    <location>
        <begin position="47"/>
        <end position="90"/>
    </location>
</feature>
<evidence type="ECO:0008006" key="4">
    <source>
        <dbReference type="Google" id="ProtNLM"/>
    </source>
</evidence>
<feature type="region of interest" description="Disordered" evidence="1">
    <location>
        <begin position="903"/>
        <end position="923"/>
    </location>
</feature>
<protein>
    <recommendedName>
        <fullName evidence="4">DUF4776 domain-containing protein</fullName>
    </recommendedName>
</protein>
<feature type="region of interest" description="Disordered" evidence="1">
    <location>
        <begin position="700"/>
        <end position="759"/>
    </location>
</feature>
<gene>
    <name evidence="2" type="ORF">PMACD_LOCUS16535</name>
</gene>
<feature type="compositionally biased region" description="Pro residues" evidence="1">
    <location>
        <begin position="51"/>
        <end position="60"/>
    </location>
</feature>
<sequence>MAVSTAMFLFEVVVENVKSLVESRQMMIKSEFADIFSLELKDPKQMHIVMPEPPPLPPEPPGKKKGKAKPKPKKGKKGKEEVPPPEPVIQSGQSVLFTSSAEFLIQTMKKFPLELSLWSKEDNFSYIGTTYVPWDQMFYTYLDKICNAQEATPVTLNEEYNIFEEDTAKLMTKISIQVKLTYLTDKVTTCFRTLSEDSTIKKVLYTGLNSKTTSYMCTMKTTDEDFEENCNKVENNYIVDKPKPNKIVYADYKNAPGANLTFFNDGDYCCMSHADKPPESIYKAPETCPDINFIIDYVRKIIVSCNDNMRMLTPRPAIKPRIKATDIDRLCYCKETSWPGGQFAERFRKQAQSEPCPVCINAGKKPEGSRAATFDIANIRGPCGRPDCRIARDLRAYIEKLVEEDNEEINIDDIIGPCGSSKCTIAEKIQQILRHEGDFSQGSNLEGLSTQCACIKQMQDALNKKEEVCDEVCSKECDDSDSEASRCDGEACPFNKTQKVYDVYYFTVEHDFSKGSGTSSPDTEKSSKYKYCSADCPSAKASEKVSCSKTTCSSLNKKSEEQVMAEEDKCTDLVCPIKGVFPPSPADSDIEIDFNDIHNPCCVKSCDVAEKVKDFIVDGVLSKKKKTTQEDDPCYCDCVCTFKFSKNTTYCAVCGGYECLGEDVKEMPEYAKPHPCPVYHKLYDKKYIKTPNPWPEEDLALKQPDTMSNKSSRTTGSKLTTAEKRLTVSRSMKSIGDRKSDKKEKSTEKVKKTKEEKKKVGKFTANVPEPAAAQIVPVEKKPEPKYPYPPVPKHMGWNWTAEDIPGLKPRPMWRPGAANKILVRRYRALLEGVDVVAKKKRAMMQRKKKVDMKPTIIVKKQDGEYTVHMEVLKKYSKERLLFQNPFDDKPPLIYTIGKTEEEKNKIRRQRERRERRETRRKSRLLQSTFRDKCQEICLKAYNQAIGLLPLPNPNSPDCPCHTDAAQNVSPPIDSCSCSDEGSISSSDTDGDEWEIQFSPPAARWDVKAKHPPSVMDNDSQYTYLDYKVKLLDKSGNPVPRFFKGPDGKQECSDLGGFWGPGHVWLEINKDGYIGPDVRWVPMNFTGPDGMYYSAEEGFFTESTGKTLKIGIDGYIDKDGKWAWYSKRRSRSPRSTITATTAESKKSARPATHSKATEDAKPKGNVRSQGKESPKPALAKGPSDKTKKTVSYSSKAKSPVVMSLAVNYDKNRSPQSDYPKHKFIEPKTLAKYKEIMRDLSMYDDLMFDTKPPIKTSRASNTPKKRLGSSWNNRGRNTKSNVPAVISSDGTHAYNVQDEYLNVFCSKCA</sequence>
<organism evidence="2 3">
    <name type="scientific">Pieris macdunnoughi</name>
    <dbReference type="NCBI Taxonomy" id="345717"/>
    <lineage>
        <taxon>Eukaryota</taxon>
        <taxon>Metazoa</taxon>
        <taxon>Ecdysozoa</taxon>
        <taxon>Arthropoda</taxon>
        <taxon>Hexapoda</taxon>
        <taxon>Insecta</taxon>
        <taxon>Pterygota</taxon>
        <taxon>Neoptera</taxon>
        <taxon>Endopterygota</taxon>
        <taxon>Lepidoptera</taxon>
        <taxon>Glossata</taxon>
        <taxon>Ditrysia</taxon>
        <taxon>Papilionoidea</taxon>
        <taxon>Pieridae</taxon>
        <taxon>Pierinae</taxon>
        <taxon>Pieris</taxon>
    </lineage>
</organism>
<feature type="compositionally biased region" description="Basic and acidic residues" evidence="1">
    <location>
        <begin position="735"/>
        <end position="758"/>
    </location>
</feature>
<feature type="compositionally biased region" description="Polar residues" evidence="1">
    <location>
        <begin position="1267"/>
        <end position="1279"/>
    </location>
</feature>
<feature type="region of interest" description="Disordered" evidence="1">
    <location>
        <begin position="1132"/>
        <end position="1193"/>
    </location>
</feature>
<feature type="region of interest" description="Disordered" evidence="1">
    <location>
        <begin position="1252"/>
        <end position="1279"/>
    </location>
</feature>
<proteinExistence type="predicted"/>
<dbReference type="Proteomes" id="UP000663880">
    <property type="component" value="Unassembled WGS sequence"/>
</dbReference>
<feature type="compositionally biased region" description="Polar residues" evidence="1">
    <location>
        <begin position="705"/>
        <end position="720"/>
    </location>
</feature>
<feature type="compositionally biased region" description="Basic residues" evidence="1">
    <location>
        <begin position="63"/>
        <end position="77"/>
    </location>
</feature>
<evidence type="ECO:0000256" key="1">
    <source>
        <dbReference type="SAM" id="MobiDB-lite"/>
    </source>
</evidence>
<comment type="caution">
    <text evidence="2">The sequence shown here is derived from an EMBL/GenBank/DDBJ whole genome shotgun (WGS) entry which is preliminary data.</text>
</comment>
<keyword evidence="3" id="KW-1185">Reference proteome</keyword>
<name>A0A821YC62_9NEOP</name>
<dbReference type="EMBL" id="CAJOBZ010000094">
    <property type="protein sequence ID" value="CAF4958796.1"/>
    <property type="molecule type" value="Genomic_DNA"/>
</dbReference>
<dbReference type="Pfam" id="PF14924">
    <property type="entry name" value="MAP10_N"/>
    <property type="match status" value="1"/>
</dbReference>
<feature type="compositionally biased region" description="Polar residues" evidence="1">
    <location>
        <begin position="1132"/>
        <end position="1141"/>
    </location>
</feature>
<evidence type="ECO:0000313" key="3">
    <source>
        <dbReference type="Proteomes" id="UP000663880"/>
    </source>
</evidence>
<accession>A0A821YC62</accession>
<dbReference type="OrthoDB" id="7485842at2759"/>
<evidence type="ECO:0000313" key="2">
    <source>
        <dbReference type="EMBL" id="CAF4958796.1"/>
    </source>
</evidence>
<reference evidence="2" key="1">
    <citation type="submission" date="2021-02" db="EMBL/GenBank/DDBJ databases">
        <authorList>
            <person name="Steward A R."/>
        </authorList>
    </citation>
    <scope>NUCLEOTIDE SEQUENCE</scope>
</reference>